<evidence type="ECO:0000259" key="5">
    <source>
        <dbReference type="PROSITE" id="PS51464"/>
    </source>
</evidence>
<dbReference type="Gene3D" id="1.10.10.10">
    <property type="entry name" value="Winged helix-like DNA-binding domain superfamily/Winged helix DNA-binding domain"/>
    <property type="match status" value="1"/>
</dbReference>
<dbReference type="Proteomes" id="UP001213680">
    <property type="component" value="Chromosome"/>
</dbReference>
<dbReference type="PANTHER" id="PTHR18964:SF165">
    <property type="entry name" value="BETA-GLUCOSIDE KINASE"/>
    <property type="match status" value="1"/>
</dbReference>
<name>A0ABY7X0C0_9BACL</name>
<dbReference type="SUPFAM" id="SSF53697">
    <property type="entry name" value="SIS domain"/>
    <property type="match status" value="1"/>
</dbReference>
<feature type="domain" description="SIS" evidence="5">
    <location>
        <begin position="410"/>
        <end position="545"/>
    </location>
</feature>
<dbReference type="InterPro" id="IPR036388">
    <property type="entry name" value="WH-like_DNA-bd_sf"/>
</dbReference>
<evidence type="ECO:0000256" key="3">
    <source>
        <dbReference type="ARBA" id="ARBA00022629"/>
    </source>
</evidence>
<dbReference type="InterPro" id="IPR000600">
    <property type="entry name" value="ROK"/>
</dbReference>
<dbReference type="Gene3D" id="3.40.50.10490">
    <property type="entry name" value="Glucose-6-phosphate isomerase like protein, domain 1"/>
    <property type="match status" value="1"/>
</dbReference>
<comment type="function">
    <text evidence="1">Transcriptional repressor of xylose-utilizing enzymes.</text>
</comment>
<dbReference type="InterPro" id="IPR046348">
    <property type="entry name" value="SIS_dom_sf"/>
</dbReference>
<dbReference type="PROSITE" id="PS51071">
    <property type="entry name" value="HTH_RPIR"/>
    <property type="match status" value="1"/>
</dbReference>
<dbReference type="PROSITE" id="PS51464">
    <property type="entry name" value="SIS"/>
    <property type="match status" value="1"/>
</dbReference>
<dbReference type="InterPro" id="IPR043129">
    <property type="entry name" value="ATPase_NBD"/>
</dbReference>
<evidence type="ECO:0000313" key="7">
    <source>
        <dbReference type="Proteomes" id="UP001213680"/>
    </source>
</evidence>
<accession>A0ABY7X0C0</accession>
<dbReference type="Pfam" id="PF01380">
    <property type="entry name" value="SIS"/>
    <property type="match status" value="1"/>
</dbReference>
<evidence type="ECO:0000256" key="1">
    <source>
        <dbReference type="ARBA" id="ARBA00002486"/>
    </source>
</evidence>
<evidence type="ECO:0000313" key="6">
    <source>
        <dbReference type="EMBL" id="WDH75435.1"/>
    </source>
</evidence>
<feature type="domain" description="HTH rpiR-type" evidence="4">
    <location>
        <begin position="297"/>
        <end position="373"/>
    </location>
</feature>
<gene>
    <name evidence="6" type="ORF">PTI97_11465</name>
</gene>
<comment type="similarity">
    <text evidence="2">Belongs to the ROK (NagC/XylR) family.</text>
</comment>
<dbReference type="InterPro" id="IPR009057">
    <property type="entry name" value="Homeodomain-like_sf"/>
</dbReference>
<keyword evidence="3" id="KW-0119">Carbohydrate metabolism</keyword>
<evidence type="ECO:0000256" key="2">
    <source>
        <dbReference type="ARBA" id="ARBA00006479"/>
    </source>
</evidence>
<evidence type="ECO:0000259" key="4">
    <source>
        <dbReference type="PROSITE" id="PS51071"/>
    </source>
</evidence>
<dbReference type="CDD" id="cd24068">
    <property type="entry name" value="ASKHA_NBD_ROK_FnNanK-like"/>
    <property type="match status" value="1"/>
</dbReference>
<dbReference type="InterPro" id="IPR001347">
    <property type="entry name" value="SIS_dom"/>
</dbReference>
<dbReference type="InterPro" id="IPR000281">
    <property type="entry name" value="HTH_RpiR"/>
</dbReference>
<dbReference type="SUPFAM" id="SSF46689">
    <property type="entry name" value="Homeodomain-like"/>
    <property type="match status" value="1"/>
</dbReference>
<dbReference type="Pfam" id="PF01418">
    <property type="entry name" value="HTH_6"/>
    <property type="match status" value="1"/>
</dbReference>
<dbReference type="RefSeq" id="WP_051545941.1">
    <property type="nucleotide sequence ID" value="NZ_CP118099.1"/>
</dbReference>
<dbReference type="PANTHER" id="PTHR18964">
    <property type="entry name" value="ROK (REPRESSOR, ORF, KINASE) FAMILY"/>
    <property type="match status" value="1"/>
</dbReference>
<dbReference type="EMBL" id="CP118099">
    <property type="protein sequence ID" value="WDH75435.1"/>
    <property type="molecule type" value="Genomic_DNA"/>
</dbReference>
<protein>
    <submittedName>
        <fullName evidence="6">ROK family protein</fullName>
    </submittedName>
</protein>
<dbReference type="Gene3D" id="3.30.420.40">
    <property type="match status" value="2"/>
</dbReference>
<keyword evidence="3" id="KW-0859">Xylose metabolism</keyword>
<organism evidence="6 7">
    <name type="scientific">Exiguobacterium marinum</name>
    <dbReference type="NCBI Taxonomy" id="273528"/>
    <lineage>
        <taxon>Bacteria</taxon>
        <taxon>Bacillati</taxon>
        <taxon>Bacillota</taxon>
        <taxon>Bacilli</taxon>
        <taxon>Bacillales</taxon>
        <taxon>Bacillales Family XII. Incertae Sedis</taxon>
        <taxon>Exiguobacterium</taxon>
    </lineage>
</organism>
<sequence>MRKFVALDIGGSFIKYGVLTEDAIFIEKHESMTEANQGGAHILEKVTGFIRDLQTRHDVQGICISTAGQVDSKEGVVVYASKLIPAYTGTRLKETLEATFSLPVEVENDVNCAGLAESWVGSGKGAKSLFCLTIGTGIGGSYILDNKLHTGHSFSGGEIGYIPIEGYAFEELASTRVLIERVEARTEQTGLNGKDVFEMAHAGNPIAIEEIDRLVYYLSKGIATVTYMMNPEKIIIGGGITAQKDYLYPRIMKQLAADIIPAILEKTTIEIARNLNNAGMIGALRHFLLQESMRPLRSITTIIESNHHRFTKREQLVADFIIQNLEAVPNKTITEMSRQINVSEATITRFCQKLEFGSYNKLRLLAKEATVSNRYYGPSNIDGLDEINEAYFMMMKKYDSLYDQKAMNRLKEVLESTNQVVLYATDEWSPLLPAIKTKLLEFGVMTDLFSGAQAIQLSKRAIRPETLVIGLSRDGYSEEVIDGLTNAKRIGAVTVGLSTQSDSPLFSVSDVRLTVASTENAHVTSIREVALFYLLDVITHTVRTEEPSSETV</sequence>
<proteinExistence type="inferred from homology"/>
<dbReference type="SUPFAM" id="SSF53067">
    <property type="entry name" value="Actin-like ATPase domain"/>
    <property type="match status" value="1"/>
</dbReference>
<dbReference type="Pfam" id="PF00480">
    <property type="entry name" value="ROK"/>
    <property type="match status" value="1"/>
</dbReference>
<reference evidence="6 7" key="1">
    <citation type="submission" date="2023-02" db="EMBL/GenBank/DDBJ databases">
        <title>A bacterium isolated from plastisphere.</title>
        <authorList>
            <person name="Sun Y."/>
        </authorList>
    </citation>
    <scope>NUCLEOTIDE SEQUENCE [LARGE SCALE GENOMIC DNA]</scope>
    <source>
        <strain evidence="7">a-1</strain>
    </source>
</reference>
<keyword evidence="7" id="KW-1185">Reference proteome</keyword>